<organism evidence="2 3">
    <name type="scientific">Spongiactinospora rosea</name>
    <dbReference type="NCBI Taxonomy" id="2248750"/>
    <lineage>
        <taxon>Bacteria</taxon>
        <taxon>Bacillati</taxon>
        <taxon>Actinomycetota</taxon>
        <taxon>Actinomycetes</taxon>
        <taxon>Streptosporangiales</taxon>
        <taxon>Streptosporangiaceae</taxon>
        <taxon>Spongiactinospora</taxon>
    </lineage>
</organism>
<reference evidence="2 3" key="1">
    <citation type="submission" date="2018-06" db="EMBL/GenBank/DDBJ databases">
        <title>Sphaerisporangium craniellae sp. nov., isolated from a marine sponge in the South China Sea.</title>
        <authorList>
            <person name="Li L."/>
        </authorList>
    </citation>
    <scope>NUCLEOTIDE SEQUENCE [LARGE SCALE GENOMIC DNA]</scope>
    <source>
        <strain evidence="2 3">LHW63015</strain>
    </source>
</reference>
<comment type="caution">
    <text evidence="2">The sequence shown here is derived from an EMBL/GenBank/DDBJ whole genome shotgun (WGS) entry which is preliminary data.</text>
</comment>
<evidence type="ECO:0000313" key="3">
    <source>
        <dbReference type="Proteomes" id="UP000253303"/>
    </source>
</evidence>
<feature type="transmembrane region" description="Helical" evidence="1">
    <location>
        <begin position="7"/>
        <end position="25"/>
    </location>
</feature>
<protein>
    <submittedName>
        <fullName evidence="2">Uncharacterized protein</fullName>
    </submittedName>
</protein>
<evidence type="ECO:0000256" key="1">
    <source>
        <dbReference type="SAM" id="Phobius"/>
    </source>
</evidence>
<keyword evidence="1" id="KW-1133">Transmembrane helix</keyword>
<keyword evidence="1" id="KW-0812">Transmembrane</keyword>
<dbReference type="RefSeq" id="WP_113978227.1">
    <property type="nucleotide sequence ID" value="NZ_QMEY01000001.1"/>
</dbReference>
<feature type="transmembrane region" description="Helical" evidence="1">
    <location>
        <begin position="31"/>
        <end position="54"/>
    </location>
</feature>
<sequence length="136" mass="14531">MKVLRFGVGVAIGITLGLAVLWLALHLGPRWAPVFLASLFVLTALGWLALYFIARASSQEAEMNYAAIMDGCRRRSTEYLIRTHDEGVRYANSGSLATLGGTTLEAVREVLTERGVALCHCGAPPGGVHSRACGES</sequence>
<keyword evidence="1" id="KW-0472">Membrane</keyword>
<name>A0A366M5Q6_9ACTN</name>
<evidence type="ECO:0000313" key="2">
    <source>
        <dbReference type="EMBL" id="RBQ21535.1"/>
    </source>
</evidence>
<keyword evidence="3" id="KW-1185">Reference proteome</keyword>
<dbReference type="AlphaFoldDB" id="A0A366M5Q6"/>
<gene>
    <name evidence="2" type="ORF">DP939_02165</name>
</gene>
<dbReference type="Proteomes" id="UP000253303">
    <property type="component" value="Unassembled WGS sequence"/>
</dbReference>
<proteinExistence type="predicted"/>
<accession>A0A366M5Q6</accession>
<dbReference type="EMBL" id="QMEY01000001">
    <property type="protein sequence ID" value="RBQ21535.1"/>
    <property type="molecule type" value="Genomic_DNA"/>
</dbReference>